<feature type="coiled-coil region" evidence="9">
    <location>
        <begin position="134"/>
        <end position="168"/>
    </location>
</feature>
<protein>
    <recommendedName>
        <fullName evidence="1">NAD(+) ADP-ribosyltransferase</fullName>
        <ecNumber evidence="1">2.4.2.30</ecNumber>
    </recommendedName>
</protein>
<dbReference type="InterPro" id="IPR002110">
    <property type="entry name" value="Ankyrin_rpt"/>
</dbReference>
<dbReference type="Gene3D" id="1.10.150.50">
    <property type="entry name" value="Transcription Factor, Ets-1"/>
    <property type="match status" value="1"/>
</dbReference>
<accession>A0AAN7V9U8</accession>
<sequence>MSTDRFHKAAKDGLIDVLKETTRRDCNGRDEQGMTPTLYAAFYGHLEALRLLCGRGGDPDKADYFGNTALHLAAAQGHKAVVTFLINFGANIYSMDIDEHTAQELAGINNREEILRYLDSITAKLEAGDKKKAKNLKEKAKKDAEKRIKDFNKRQAKADAQAQKYQKRTLNEYTKSSSMINTLRYRIKSGSMSNLTVTAPQPPRNSFSSIVSGGTLSGLKGVTGTVQRKILANKNKVIANDDDFKISEIEDGKRSVRSLTGLRRDSEVMYGGTLDNPRRGRLNDVFNESDYLESSNKSDDIPTTGTLTNGVLKRSISQPDFMQQLDNSDVIQQEPASIFVRPGVGSFAFTKSITNTLQALSVNEAMTEESSIGSAGSLAVRQRQFISQPFDDELSDPESSEEENTNSPLERFLVAWGLSEYMPRFEEQKIDLDTLLLLTESDLKSLNLPLGPYRKLVTAILERKAALQNPGEVTDGQL</sequence>
<dbReference type="Pfam" id="PF00536">
    <property type="entry name" value="SAM_1"/>
    <property type="match status" value="1"/>
</dbReference>
<keyword evidence="12" id="KW-1185">Reference proteome</keyword>
<name>A0AAN7V9U8_9COLE</name>
<keyword evidence="9" id="KW-0175">Coiled coil</keyword>
<evidence type="ECO:0000256" key="7">
    <source>
        <dbReference type="ARBA" id="ARBA00033987"/>
    </source>
</evidence>
<dbReference type="GO" id="GO:0003950">
    <property type="term" value="F:NAD+ poly-ADP-ribosyltransferase activity"/>
    <property type="evidence" value="ECO:0007669"/>
    <property type="project" value="UniProtKB-EC"/>
</dbReference>
<feature type="repeat" description="ANK" evidence="8">
    <location>
        <begin position="65"/>
        <end position="97"/>
    </location>
</feature>
<evidence type="ECO:0000256" key="4">
    <source>
        <dbReference type="ARBA" id="ARBA00022737"/>
    </source>
</evidence>
<keyword evidence="2" id="KW-0328">Glycosyltransferase</keyword>
<dbReference type="Proteomes" id="UP001329430">
    <property type="component" value="Chromosome 7"/>
</dbReference>
<organism evidence="11 12">
    <name type="scientific">Pyrocoelia pectoralis</name>
    <dbReference type="NCBI Taxonomy" id="417401"/>
    <lineage>
        <taxon>Eukaryota</taxon>
        <taxon>Metazoa</taxon>
        <taxon>Ecdysozoa</taxon>
        <taxon>Arthropoda</taxon>
        <taxon>Hexapoda</taxon>
        <taxon>Insecta</taxon>
        <taxon>Pterygota</taxon>
        <taxon>Neoptera</taxon>
        <taxon>Endopterygota</taxon>
        <taxon>Coleoptera</taxon>
        <taxon>Polyphaga</taxon>
        <taxon>Elateriformia</taxon>
        <taxon>Elateroidea</taxon>
        <taxon>Lampyridae</taxon>
        <taxon>Lampyrinae</taxon>
        <taxon>Pyrocoelia</taxon>
    </lineage>
</organism>
<feature type="domain" description="SAM" evidence="10">
    <location>
        <begin position="401"/>
        <end position="466"/>
    </location>
</feature>
<evidence type="ECO:0000256" key="1">
    <source>
        <dbReference type="ARBA" id="ARBA00012020"/>
    </source>
</evidence>
<proteinExistence type="inferred from homology"/>
<dbReference type="PANTHER" id="PTHR24171">
    <property type="entry name" value="ANKYRIN REPEAT DOMAIN-CONTAINING PROTEIN 39-RELATED"/>
    <property type="match status" value="1"/>
</dbReference>
<dbReference type="PROSITE" id="PS50297">
    <property type="entry name" value="ANK_REP_REGION"/>
    <property type="match status" value="2"/>
</dbReference>
<keyword evidence="5 8" id="KW-0040">ANK repeat</keyword>
<comment type="similarity">
    <text evidence="6">Belongs to the ARTD/PARP family.</text>
</comment>
<comment type="caution">
    <text evidence="11">The sequence shown here is derived from an EMBL/GenBank/DDBJ whole genome shotgun (WGS) entry which is preliminary data.</text>
</comment>
<evidence type="ECO:0000256" key="9">
    <source>
        <dbReference type="SAM" id="Coils"/>
    </source>
</evidence>
<dbReference type="Pfam" id="PF12796">
    <property type="entry name" value="Ank_2"/>
    <property type="match status" value="1"/>
</dbReference>
<gene>
    <name evidence="11" type="ORF">RI129_010108</name>
</gene>
<evidence type="ECO:0000256" key="2">
    <source>
        <dbReference type="ARBA" id="ARBA00022676"/>
    </source>
</evidence>
<evidence type="ECO:0000313" key="11">
    <source>
        <dbReference type="EMBL" id="KAK5641561.1"/>
    </source>
</evidence>
<evidence type="ECO:0000256" key="5">
    <source>
        <dbReference type="ARBA" id="ARBA00023043"/>
    </source>
</evidence>
<dbReference type="SMART" id="SM00248">
    <property type="entry name" value="ANK"/>
    <property type="match status" value="3"/>
</dbReference>
<dbReference type="EC" id="2.4.2.30" evidence="1"/>
<evidence type="ECO:0000313" key="12">
    <source>
        <dbReference type="Proteomes" id="UP001329430"/>
    </source>
</evidence>
<keyword evidence="4" id="KW-0677">Repeat</keyword>
<keyword evidence="3" id="KW-0548">Nucleotidyltransferase</keyword>
<dbReference type="PANTHER" id="PTHR24171:SF9">
    <property type="entry name" value="ANKYRIN REPEAT DOMAIN-CONTAINING PROTEIN 39"/>
    <property type="match status" value="1"/>
</dbReference>
<evidence type="ECO:0000256" key="3">
    <source>
        <dbReference type="ARBA" id="ARBA00022695"/>
    </source>
</evidence>
<dbReference type="SUPFAM" id="SSF48403">
    <property type="entry name" value="Ankyrin repeat"/>
    <property type="match status" value="1"/>
</dbReference>
<dbReference type="Gene3D" id="1.25.40.20">
    <property type="entry name" value="Ankyrin repeat-containing domain"/>
    <property type="match status" value="1"/>
</dbReference>
<dbReference type="EMBL" id="JAVRBK010000007">
    <property type="protein sequence ID" value="KAK5641561.1"/>
    <property type="molecule type" value="Genomic_DNA"/>
</dbReference>
<dbReference type="PROSITE" id="PS50088">
    <property type="entry name" value="ANK_REPEAT"/>
    <property type="match status" value="2"/>
</dbReference>
<evidence type="ECO:0000256" key="8">
    <source>
        <dbReference type="PROSITE-ProRule" id="PRU00023"/>
    </source>
</evidence>
<dbReference type="InterPro" id="IPR036770">
    <property type="entry name" value="Ankyrin_rpt-contain_sf"/>
</dbReference>
<evidence type="ECO:0000256" key="6">
    <source>
        <dbReference type="ARBA" id="ARBA00024347"/>
    </source>
</evidence>
<dbReference type="SUPFAM" id="SSF47769">
    <property type="entry name" value="SAM/Pointed domain"/>
    <property type="match status" value="1"/>
</dbReference>
<comment type="catalytic activity">
    <reaction evidence="7">
        <text>NAD(+) + (ADP-D-ribosyl)n-acceptor = nicotinamide + (ADP-D-ribosyl)n+1-acceptor + H(+).</text>
        <dbReference type="EC" id="2.4.2.30"/>
    </reaction>
</comment>
<keyword evidence="3" id="KW-0808">Transferase</keyword>
<feature type="repeat" description="ANK" evidence="8">
    <location>
        <begin position="32"/>
        <end position="64"/>
    </location>
</feature>
<dbReference type="SMART" id="SM00454">
    <property type="entry name" value="SAM"/>
    <property type="match status" value="1"/>
</dbReference>
<reference evidence="11 12" key="1">
    <citation type="journal article" date="2024" name="Insects">
        <title>An Improved Chromosome-Level Genome Assembly of the Firefly Pyrocoelia pectoralis.</title>
        <authorList>
            <person name="Fu X."/>
            <person name="Meyer-Rochow V.B."/>
            <person name="Ballantyne L."/>
            <person name="Zhu X."/>
        </authorList>
    </citation>
    <scope>NUCLEOTIDE SEQUENCE [LARGE SCALE GENOMIC DNA]</scope>
    <source>
        <strain evidence="11">XCY_ONT2</strain>
    </source>
</reference>
<dbReference type="InterPro" id="IPR001660">
    <property type="entry name" value="SAM"/>
</dbReference>
<dbReference type="GO" id="GO:0016779">
    <property type="term" value="F:nucleotidyltransferase activity"/>
    <property type="evidence" value="ECO:0007669"/>
    <property type="project" value="UniProtKB-KW"/>
</dbReference>
<dbReference type="InterPro" id="IPR013761">
    <property type="entry name" value="SAM/pointed_sf"/>
</dbReference>
<dbReference type="AlphaFoldDB" id="A0AAN7V9U8"/>
<evidence type="ECO:0000259" key="10">
    <source>
        <dbReference type="SMART" id="SM00454"/>
    </source>
</evidence>